<name>A0A160PEB0_9HYPH</name>
<keyword evidence="1" id="KW-0378">Hydrolase</keyword>
<dbReference type="Proteomes" id="UP000218288">
    <property type="component" value="Chromosome"/>
</dbReference>
<accession>A0A160PEB0</accession>
<dbReference type="InterPro" id="IPR029055">
    <property type="entry name" value="Ntn_hydrolases_N"/>
</dbReference>
<dbReference type="EMBL" id="AP014809">
    <property type="protein sequence ID" value="BAU89941.1"/>
    <property type="molecule type" value="Genomic_DNA"/>
</dbReference>
<gene>
    <name evidence="1" type="ORF">MPPM_1336</name>
</gene>
<dbReference type="RefSeq" id="WP_432419840.1">
    <property type="nucleotide sequence ID" value="NZ_AP014809.1"/>
</dbReference>
<dbReference type="PANTHER" id="PTHR35527:SF2">
    <property type="entry name" value="HYDROLASE"/>
    <property type="match status" value="1"/>
</dbReference>
<dbReference type="GO" id="GO:0016787">
    <property type="term" value="F:hydrolase activity"/>
    <property type="evidence" value="ECO:0007669"/>
    <property type="project" value="UniProtKB-KW"/>
</dbReference>
<dbReference type="PANTHER" id="PTHR35527">
    <property type="entry name" value="CHOLOYLGLYCINE HYDROLASE"/>
    <property type="match status" value="1"/>
</dbReference>
<dbReference type="AlphaFoldDB" id="A0A160PEB0"/>
<protein>
    <submittedName>
        <fullName evidence="1">Choloylglycine hydrolase</fullName>
    </submittedName>
</protein>
<dbReference type="Gene3D" id="3.60.60.10">
    <property type="entry name" value="Penicillin V Acylase, Chain A"/>
    <property type="match status" value="1"/>
</dbReference>
<dbReference type="SUPFAM" id="SSF56235">
    <property type="entry name" value="N-terminal nucleophile aminohydrolases (Ntn hydrolases)"/>
    <property type="match status" value="1"/>
</dbReference>
<sequence>MASVYGIIRHVSVPLGLSTPENPEIPSTRWRTVFDHKRRFYLFKSALSPNTFWADLNQIDFSKESGKVLKLDLGTEQANVFAGDATRSYRESEPFPFAGLPR</sequence>
<evidence type="ECO:0000313" key="1">
    <source>
        <dbReference type="EMBL" id="BAU89941.1"/>
    </source>
</evidence>
<organism evidence="1 2">
    <name type="scientific">Methylorubrum populi</name>
    <dbReference type="NCBI Taxonomy" id="223967"/>
    <lineage>
        <taxon>Bacteria</taxon>
        <taxon>Pseudomonadati</taxon>
        <taxon>Pseudomonadota</taxon>
        <taxon>Alphaproteobacteria</taxon>
        <taxon>Hyphomicrobiales</taxon>
        <taxon>Methylobacteriaceae</taxon>
        <taxon>Methylorubrum</taxon>
    </lineage>
</organism>
<proteinExistence type="predicted"/>
<reference evidence="1 2" key="1">
    <citation type="journal article" date="2016" name="Genome Announc.">
        <title>Complete Genome Sequence of Methylobacterium populi P-1M, Isolated from Pink-Pigmented Household Biofilm.</title>
        <authorList>
            <person name="Morohoshi T."/>
            <person name="Ikeda T."/>
        </authorList>
    </citation>
    <scope>NUCLEOTIDE SEQUENCE [LARGE SCALE GENOMIC DNA]</scope>
    <source>
        <strain evidence="1 2">P-1M</strain>
    </source>
</reference>
<dbReference type="InterPro" id="IPR052193">
    <property type="entry name" value="Peptidase_C59"/>
</dbReference>
<evidence type="ECO:0000313" key="2">
    <source>
        <dbReference type="Proteomes" id="UP000218288"/>
    </source>
</evidence>